<feature type="domain" description="Alanine dehydrogenase/pyridine nucleotide transhydrogenase NAD(H)-binding" evidence="11">
    <location>
        <begin position="148"/>
        <end position="297"/>
    </location>
</feature>
<feature type="binding site" evidence="9">
    <location>
        <position position="197"/>
    </location>
    <ligand>
        <name>NAD(+)</name>
        <dbReference type="ChEBI" id="CHEBI:57540"/>
    </ligand>
</feature>
<dbReference type="SUPFAM" id="SSF52283">
    <property type="entry name" value="Formate/glycerate dehydrogenase catalytic domain-like"/>
    <property type="match status" value="1"/>
</dbReference>
<feature type="domain" description="Alanine dehydrogenase/pyridine nucleotide transhydrogenase N-terminal" evidence="12">
    <location>
        <begin position="4"/>
        <end position="136"/>
    </location>
</feature>
<dbReference type="Pfam" id="PF05222">
    <property type="entry name" value="AlaDh_PNT_N"/>
    <property type="match status" value="1"/>
</dbReference>
<organism evidence="13 14">
    <name type="scientific">Vagococcus lutrae</name>
    <dbReference type="NCBI Taxonomy" id="81947"/>
    <lineage>
        <taxon>Bacteria</taxon>
        <taxon>Bacillati</taxon>
        <taxon>Bacillota</taxon>
        <taxon>Bacilli</taxon>
        <taxon>Lactobacillales</taxon>
        <taxon>Enterococcaceae</taxon>
        <taxon>Vagococcus</taxon>
    </lineage>
</organism>
<feature type="binding site" evidence="8">
    <location>
        <position position="15"/>
    </location>
    <ligand>
        <name>substrate</name>
    </ligand>
</feature>
<feature type="binding site" evidence="10">
    <location>
        <position position="327"/>
    </location>
    <ligand>
        <name>Mg(2+)</name>
        <dbReference type="ChEBI" id="CHEBI:18420"/>
    </ligand>
</feature>
<feature type="active site" description="Proton donor/acceptor" evidence="7">
    <location>
        <position position="95"/>
    </location>
</feature>
<feature type="binding site" evidence="9">
    <location>
        <begin position="298"/>
        <end position="301"/>
    </location>
    <ligand>
        <name>NAD(+)</name>
        <dbReference type="ChEBI" id="CHEBI:57540"/>
    </ligand>
</feature>
<evidence type="ECO:0000259" key="11">
    <source>
        <dbReference type="SMART" id="SM01002"/>
    </source>
</evidence>
<keyword evidence="4 6" id="KW-0560">Oxidoreductase</keyword>
<keyword evidence="5 6" id="KW-0520">NAD</keyword>
<accession>A0AAE9XFD9</accession>
<dbReference type="GO" id="GO:0000166">
    <property type="term" value="F:nucleotide binding"/>
    <property type="evidence" value="ECO:0007669"/>
    <property type="project" value="UniProtKB-KW"/>
</dbReference>
<dbReference type="CDD" id="cd05305">
    <property type="entry name" value="L-AlaDH"/>
    <property type="match status" value="1"/>
</dbReference>
<evidence type="ECO:0000256" key="6">
    <source>
        <dbReference type="PIRNR" id="PIRNR000183"/>
    </source>
</evidence>
<dbReference type="PROSITE" id="PS00837">
    <property type="entry name" value="ALADH_PNT_2"/>
    <property type="match status" value="1"/>
</dbReference>
<comment type="similarity">
    <text evidence="2 6">Belongs to the AlaDH/PNT family.</text>
</comment>
<dbReference type="GO" id="GO:0000286">
    <property type="term" value="F:alanine dehydrogenase activity"/>
    <property type="evidence" value="ECO:0007669"/>
    <property type="project" value="UniProtKB-UniRule"/>
</dbReference>
<dbReference type="GO" id="GO:0005886">
    <property type="term" value="C:plasma membrane"/>
    <property type="evidence" value="ECO:0007669"/>
    <property type="project" value="TreeGrafter"/>
</dbReference>
<dbReference type="RefSeq" id="WP_126761567.1">
    <property type="nucleotide sequence ID" value="NZ_BKBT01000001.1"/>
</dbReference>
<gene>
    <name evidence="13" type="primary">ald</name>
    <name evidence="13" type="ORF">PML95_07910</name>
</gene>
<evidence type="ECO:0000256" key="3">
    <source>
        <dbReference type="ARBA" id="ARBA00012897"/>
    </source>
</evidence>
<dbReference type="InterPro" id="IPR008143">
    <property type="entry name" value="Ala_DH/PNT_CS2"/>
</dbReference>
<dbReference type="SMART" id="SM01003">
    <property type="entry name" value="AlaDh_PNT_N"/>
    <property type="match status" value="1"/>
</dbReference>
<evidence type="ECO:0000256" key="1">
    <source>
        <dbReference type="ARBA" id="ARBA00005206"/>
    </source>
</evidence>
<dbReference type="Pfam" id="PF01262">
    <property type="entry name" value="AlaDh_PNT_C"/>
    <property type="match status" value="1"/>
</dbReference>
<protein>
    <recommendedName>
        <fullName evidence="3 6">Alanine dehydrogenase</fullName>
        <ecNumber evidence="3 6">1.4.1.1</ecNumber>
    </recommendedName>
</protein>
<dbReference type="PIRSF" id="PIRSF000183">
    <property type="entry name" value="Alanine_dh"/>
    <property type="match status" value="1"/>
</dbReference>
<comment type="catalytic activity">
    <reaction evidence="6">
        <text>L-alanine + NAD(+) + H2O = pyruvate + NH4(+) + NADH + H(+)</text>
        <dbReference type="Rhea" id="RHEA:18405"/>
        <dbReference type="ChEBI" id="CHEBI:15361"/>
        <dbReference type="ChEBI" id="CHEBI:15377"/>
        <dbReference type="ChEBI" id="CHEBI:15378"/>
        <dbReference type="ChEBI" id="CHEBI:28938"/>
        <dbReference type="ChEBI" id="CHEBI:57540"/>
        <dbReference type="ChEBI" id="CHEBI:57945"/>
        <dbReference type="ChEBI" id="CHEBI:57972"/>
        <dbReference type="EC" id="1.4.1.1"/>
    </reaction>
</comment>
<dbReference type="NCBIfam" id="TIGR00518">
    <property type="entry name" value="alaDH"/>
    <property type="match status" value="1"/>
</dbReference>
<feature type="binding site" evidence="9">
    <location>
        <begin position="266"/>
        <end position="269"/>
    </location>
    <ligand>
        <name>NAD(+)</name>
        <dbReference type="ChEBI" id="CHEBI:57540"/>
    </ligand>
</feature>
<evidence type="ECO:0000256" key="7">
    <source>
        <dbReference type="PIRSR" id="PIRSR000183-1"/>
    </source>
</evidence>
<reference evidence="13" key="1">
    <citation type="submission" date="2023-01" db="EMBL/GenBank/DDBJ databases">
        <title>Oxazolidinone resistance genes in florfenicol resistant enterococci from beef cattle and veal calves at slaughter.</title>
        <authorList>
            <person name="Biggel M."/>
        </authorList>
    </citation>
    <scope>NUCLEOTIDE SEQUENCE</scope>
    <source>
        <strain evidence="13">K204-1</strain>
    </source>
</reference>
<evidence type="ECO:0000256" key="5">
    <source>
        <dbReference type="ARBA" id="ARBA00023027"/>
    </source>
</evidence>
<dbReference type="PANTHER" id="PTHR42795">
    <property type="entry name" value="ALANINE DEHYDROGENASE"/>
    <property type="match status" value="1"/>
</dbReference>
<feature type="active site" description="Proton donor/acceptor" evidence="7">
    <location>
        <position position="269"/>
    </location>
</feature>
<keyword evidence="9" id="KW-0547">Nucleotide-binding</keyword>
<evidence type="ECO:0000256" key="4">
    <source>
        <dbReference type="ARBA" id="ARBA00023002"/>
    </source>
</evidence>
<dbReference type="AlphaFoldDB" id="A0AAE9XFD9"/>
<dbReference type="PANTHER" id="PTHR42795:SF1">
    <property type="entry name" value="ALANINE DEHYDROGENASE"/>
    <property type="match status" value="1"/>
</dbReference>
<evidence type="ECO:0000256" key="10">
    <source>
        <dbReference type="PIRSR" id="PIRSR000183-4"/>
    </source>
</evidence>
<dbReference type="EMBL" id="CP116507">
    <property type="protein sequence ID" value="WCG22317.1"/>
    <property type="molecule type" value="Genomic_DNA"/>
</dbReference>
<dbReference type="InterPro" id="IPR007698">
    <property type="entry name" value="AlaDH/PNT_NAD(H)-bd"/>
</dbReference>
<feature type="binding site" evidence="9">
    <location>
        <position position="219"/>
    </location>
    <ligand>
        <name>NAD(+)</name>
        <dbReference type="ChEBI" id="CHEBI:57540"/>
    </ligand>
</feature>
<evidence type="ECO:0000256" key="9">
    <source>
        <dbReference type="PIRSR" id="PIRSR000183-3"/>
    </source>
</evidence>
<evidence type="ECO:0000313" key="14">
    <source>
        <dbReference type="Proteomes" id="UP001179600"/>
    </source>
</evidence>
<dbReference type="Proteomes" id="UP001179600">
    <property type="component" value="Chromosome"/>
</dbReference>
<evidence type="ECO:0000259" key="12">
    <source>
        <dbReference type="SMART" id="SM01003"/>
    </source>
</evidence>
<evidence type="ECO:0000256" key="2">
    <source>
        <dbReference type="ARBA" id="ARBA00005689"/>
    </source>
</evidence>
<dbReference type="Gene3D" id="3.40.50.720">
    <property type="entry name" value="NAD(P)-binding Rossmann-like Domain"/>
    <property type="match status" value="2"/>
</dbReference>
<feature type="binding site" evidence="8">
    <location>
        <position position="74"/>
    </location>
    <ligand>
        <name>substrate</name>
    </ligand>
</feature>
<dbReference type="SUPFAM" id="SSF51735">
    <property type="entry name" value="NAD(P)-binding Rossmann-fold domains"/>
    <property type="match status" value="1"/>
</dbReference>
<comment type="pathway">
    <text evidence="1">Amino-acid degradation; L-alanine degradation via dehydrogenase pathway; NH(3) and pyruvate from L-alanine: step 1/1.</text>
</comment>
<evidence type="ECO:0000313" key="13">
    <source>
        <dbReference type="EMBL" id="WCG22317.1"/>
    </source>
</evidence>
<dbReference type="FunFam" id="3.40.50.720:FF:000049">
    <property type="entry name" value="Alanine dehydrogenase"/>
    <property type="match status" value="1"/>
</dbReference>
<evidence type="ECO:0000256" key="8">
    <source>
        <dbReference type="PIRSR" id="PIRSR000183-2"/>
    </source>
</evidence>
<dbReference type="InterPro" id="IPR007886">
    <property type="entry name" value="AlaDH/PNT_N"/>
</dbReference>
<dbReference type="SMART" id="SM01002">
    <property type="entry name" value="AlaDh_PNT_C"/>
    <property type="match status" value="1"/>
</dbReference>
<dbReference type="GO" id="GO:0042853">
    <property type="term" value="P:L-alanine catabolic process"/>
    <property type="evidence" value="ECO:0007669"/>
    <property type="project" value="InterPro"/>
</dbReference>
<dbReference type="GeneID" id="72384292"/>
<feature type="binding site" evidence="9">
    <location>
        <position position="133"/>
    </location>
    <ligand>
        <name>NAD(+)</name>
        <dbReference type="ChEBI" id="CHEBI:57540"/>
    </ligand>
</feature>
<proteinExistence type="inferred from homology"/>
<feature type="binding site" evidence="9">
    <location>
        <begin position="238"/>
        <end position="239"/>
    </location>
    <ligand>
        <name>NAD(+)</name>
        <dbReference type="ChEBI" id="CHEBI:57540"/>
    </ligand>
</feature>
<dbReference type="EC" id="1.4.1.1" evidence="3 6"/>
<sequence>MIIGIPKEILDNENRVALTPVGVEAFLKQGHEVRVEKNAGEGSGFTDDAYEAAGAILSDDPAFVWQADMVMKVKEPKPSEYHYFRENLILFTYLHLAPATELTQALIDAKVTAIAYETIQLEDRSLPLLIPMSEIAGRMSVQIGAQLLEKSKGGKGILLAGIPGVKKGNVVIIGGGNVGTNAAKIAIGLGANVTILDVNQKRLAELDALFGNEIQTLISNAHNIAETVKTADVVIGTVLIPGAKAPTLVTEEMVASMGEGSVIVDVAVDQGGIFETIDHVTSHSNPTYVRHGVIHYAVPNMPGNVARTSTIALTNATLPYAMQMATHDLNDVLRQTPSLQKGVNIYQGVLTNEQIAAAQNRKFQQLAKLIGE</sequence>
<dbReference type="InterPro" id="IPR008141">
    <property type="entry name" value="Ala_DH"/>
</dbReference>
<dbReference type="InterPro" id="IPR036291">
    <property type="entry name" value="NAD(P)-bd_dom_sf"/>
</dbReference>
<feature type="binding site" evidence="9">
    <location>
        <position position="202"/>
    </location>
    <ligand>
        <name>NAD(+)</name>
        <dbReference type="ChEBI" id="CHEBI:57540"/>
    </ligand>
</feature>
<name>A0AAE9XFD9_9ENTE</name>